<evidence type="ECO:0000256" key="1">
    <source>
        <dbReference type="SAM" id="Coils"/>
    </source>
</evidence>
<feature type="domain" description="YvlB/LiaX N-terminal" evidence="4">
    <location>
        <begin position="3"/>
        <end position="31"/>
    </location>
</feature>
<dbReference type="Proteomes" id="UP000040576">
    <property type="component" value="Unassembled WGS sequence"/>
</dbReference>
<name>A0A090J221_9BACI</name>
<evidence type="ECO:0000256" key="2">
    <source>
        <dbReference type="SAM" id="MobiDB-lite"/>
    </source>
</evidence>
<dbReference type="InterPro" id="IPR053959">
    <property type="entry name" value="YvlB/LiaX_N"/>
</dbReference>
<keyword evidence="1" id="KW-0175">Coiled coil</keyword>
<keyword evidence="6" id="KW-1185">Reference proteome</keyword>
<dbReference type="PANTHER" id="PTHR34094">
    <property type="match status" value="1"/>
</dbReference>
<dbReference type="PIRSF" id="PIRSF012569">
    <property type="entry name" value="UCP012569"/>
    <property type="match status" value="1"/>
</dbReference>
<feature type="region of interest" description="Disordered" evidence="2">
    <location>
        <begin position="53"/>
        <end position="76"/>
    </location>
</feature>
<dbReference type="EMBL" id="CCRF01000083">
    <property type="protein sequence ID" value="CEE02718.1"/>
    <property type="molecule type" value="Genomic_DNA"/>
</dbReference>
<accession>A0A090J221</accession>
<sequence length="375" mass="42368">MKEERKKILEMVKTGQVSIEEAEKLLEELENMESLKEEKKAKMAEELSKIEAYKSSHEQNEKETFHQSSSTKTSTFAKEAKDTLTNLFERAMKKIKEMDLDFHHSVNVSHVFQQNENKFKDVFIEIPNGSVQLIVWDHSDVRVECEGKVYREEDPVHGKERFLENIEFRVDQEALAFLAKEKFMKVDTKVFLPQSVYNKVAIKLFNGTISGEGVKGKKINFQTSNGGIRLESCEAEKADLETVNGTINLTQCKIDDAETETMNGKVTIDGSYQKIDAETISGSISVRISKPAPQSVKLSSGAGSIHVRIANDLPVSGEVKSNFGNVQVDLSNLYKIDEKKEMIQKVIKFDTTAELQNKMYLFAESKTGSVTVQPY</sequence>
<reference evidence="5 6" key="1">
    <citation type="submission" date="2014-07" db="EMBL/GenBank/DDBJ databases">
        <authorList>
            <person name="Wibberg Daniel"/>
        </authorList>
    </citation>
    <scope>NUCLEOTIDE SEQUENCE [LARGE SCALE GENOMIC DNA]</scope>
</reference>
<evidence type="ECO:0000313" key="6">
    <source>
        <dbReference type="Proteomes" id="UP000040576"/>
    </source>
</evidence>
<feature type="domain" description="DUF4097" evidence="3">
    <location>
        <begin position="182"/>
        <end position="346"/>
    </location>
</feature>
<proteinExistence type="predicted"/>
<dbReference type="Pfam" id="PF22746">
    <property type="entry name" value="SHOCT-like_DUF2089-C"/>
    <property type="match status" value="1"/>
</dbReference>
<organism evidence="5 6">
    <name type="scientific">Caldibacillus thermoamylovorans</name>
    <dbReference type="NCBI Taxonomy" id="35841"/>
    <lineage>
        <taxon>Bacteria</taxon>
        <taxon>Bacillati</taxon>
        <taxon>Bacillota</taxon>
        <taxon>Bacilli</taxon>
        <taxon>Bacillales</taxon>
        <taxon>Bacillaceae</taxon>
        <taxon>Caldibacillus</taxon>
    </lineage>
</organism>
<dbReference type="InterPro" id="IPR025164">
    <property type="entry name" value="Toastrack_DUF4097"/>
</dbReference>
<feature type="coiled-coil region" evidence="1">
    <location>
        <begin position="12"/>
        <end position="49"/>
    </location>
</feature>
<dbReference type="PANTHER" id="PTHR34094:SF1">
    <property type="entry name" value="PROTEIN FAM185A"/>
    <property type="match status" value="1"/>
</dbReference>
<dbReference type="Pfam" id="PF13349">
    <property type="entry name" value="DUF4097"/>
    <property type="match status" value="1"/>
</dbReference>
<evidence type="ECO:0000313" key="5">
    <source>
        <dbReference type="EMBL" id="CEE02718.1"/>
    </source>
</evidence>
<feature type="compositionally biased region" description="Basic and acidic residues" evidence="2">
    <location>
        <begin position="53"/>
        <end position="65"/>
    </location>
</feature>
<evidence type="ECO:0000259" key="4">
    <source>
        <dbReference type="Pfam" id="PF22746"/>
    </source>
</evidence>
<dbReference type="AlphaFoldDB" id="A0A090J221"/>
<feature type="compositionally biased region" description="Polar residues" evidence="2">
    <location>
        <begin position="66"/>
        <end position="76"/>
    </location>
</feature>
<evidence type="ECO:0000259" key="3">
    <source>
        <dbReference type="Pfam" id="PF13349"/>
    </source>
</evidence>
<dbReference type="InterPro" id="IPR016599">
    <property type="entry name" value="UCP012569"/>
</dbReference>
<gene>
    <name evidence="5" type="ORF">BT1A1_2929</name>
</gene>
<protein>
    <submittedName>
        <fullName evidence="5">Uncharacterized protein</fullName>
    </submittedName>
</protein>